<protein>
    <submittedName>
        <fullName evidence="8">EamA/RhaT family transporter</fullName>
    </submittedName>
</protein>
<organism evidence="8 9">
    <name type="scientific">Halarcobacter bivalviorum</name>
    <dbReference type="NCBI Taxonomy" id="663364"/>
    <lineage>
        <taxon>Bacteria</taxon>
        <taxon>Pseudomonadati</taxon>
        <taxon>Campylobacterota</taxon>
        <taxon>Epsilonproteobacteria</taxon>
        <taxon>Campylobacterales</taxon>
        <taxon>Arcobacteraceae</taxon>
        <taxon>Halarcobacter</taxon>
    </lineage>
</organism>
<keyword evidence="4 6" id="KW-1133">Transmembrane helix</keyword>
<evidence type="ECO:0000256" key="6">
    <source>
        <dbReference type="SAM" id="Phobius"/>
    </source>
</evidence>
<evidence type="ECO:0000256" key="4">
    <source>
        <dbReference type="ARBA" id="ARBA00022989"/>
    </source>
</evidence>
<dbReference type="InterPro" id="IPR050638">
    <property type="entry name" value="AA-Vitamin_Transporters"/>
</dbReference>
<feature type="domain" description="EamA" evidence="7">
    <location>
        <begin position="154"/>
        <end position="287"/>
    </location>
</feature>
<dbReference type="AlphaFoldDB" id="A0AB33GFD7"/>
<sequence>MTKNFNLIGFVSIVFAMFIWASSFIALKAAMVDLGEYTVIFIRMLAASLCFVFFIKGFLKYDFTKRDIQLILLLGFFEPCLYFLFEAKALIYTSASQAGMITSLMPLITAMAAGYFLKEIISRQLLFGSVIAMIGVIWLSVQATTSDTAPNPMLGNFLEFCAMICATGYTLVARYLSEKFSALFLTAVQAFIGLVFFFPFFIFELNTKEMTFSLEAISWAVYLGVVVTLAGYGLYNFALTKLEASKVAMFVNLIPIFTLILAFLILGEKLTSTELIASATILVGVIISQISVKRFKRRKI</sequence>
<keyword evidence="5 6" id="KW-0472">Membrane</keyword>
<feature type="transmembrane region" description="Helical" evidence="6">
    <location>
        <begin position="216"/>
        <end position="235"/>
    </location>
</feature>
<dbReference type="Proteomes" id="UP000253850">
    <property type="component" value="Chromosome"/>
</dbReference>
<keyword evidence="2" id="KW-1003">Cell membrane</keyword>
<evidence type="ECO:0000256" key="2">
    <source>
        <dbReference type="ARBA" id="ARBA00022475"/>
    </source>
</evidence>
<feature type="transmembrane region" description="Helical" evidence="6">
    <location>
        <begin position="183"/>
        <end position="204"/>
    </location>
</feature>
<feature type="transmembrane region" description="Helical" evidence="6">
    <location>
        <begin position="98"/>
        <end position="117"/>
    </location>
</feature>
<feature type="transmembrane region" description="Helical" evidence="6">
    <location>
        <begin position="39"/>
        <end position="59"/>
    </location>
</feature>
<feature type="transmembrane region" description="Helical" evidence="6">
    <location>
        <begin position="247"/>
        <end position="266"/>
    </location>
</feature>
<dbReference type="PANTHER" id="PTHR32322:SF18">
    <property type="entry name" value="S-ADENOSYLMETHIONINE_S-ADENOSYLHOMOCYSTEINE TRANSPORTER"/>
    <property type="match status" value="1"/>
</dbReference>
<dbReference type="GO" id="GO:0005886">
    <property type="term" value="C:plasma membrane"/>
    <property type="evidence" value="ECO:0007669"/>
    <property type="project" value="UniProtKB-SubCell"/>
</dbReference>
<comment type="subcellular location">
    <subcellularLocation>
        <location evidence="1">Cell membrane</location>
        <topology evidence="1">Multi-pass membrane protein</topology>
    </subcellularLocation>
</comment>
<dbReference type="SUPFAM" id="SSF103481">
    <property type="entry name" value="Multidrug resistance efflux transporter EmrE"/>
    <property type="match status" value="2"/>
</dbReference>
<feature type="transmembrane region" description="Helical" evidence="6">
    <location>
        <begin position="153"/>
        <end position="176"/>
    </location>
</feature>
<dbReference type="InterPro" id="IPR037185">
    <property type="entry name" value="EmrE-like"/>
</dbReference>
<dbReference type="InterPro" id="IPR000620">
    <property type="entry name" value="EamA_dom"/>
</dbReference>
<dbReference type="KEGG" id="hbv:ABIV_0017"/>
<dbReference type="RefSeq" id="WP_228254313.1">
    <property type="nucleotide sequence ID" value="NZ_CP031217.1"/>
</dbReference>
<name>A0AB33GFD7_9BACT</name>
<proteinExistence type="predicted"/>
<dbReference type="PANTHER" id="PTHR32322">
    <property type="entry name" value="INNER MEMBRANE TRANSPORTER"/>
    <property type="match status" value="1"/>
</dbReference>
<feature type="transmembrane region" description="Helical" evidence="6">
    <location>
        <begin position="7"/>
        <end position="27"/>
    </location>
</feature>
<keyword evidence="3 6" id="KW-0812">Transmembrane</keyword>
<evidence type="ECO:0000313" key="8">
    <source>
        <dbReference type="EMBL" id="AXH11059.1"/>
    </source>
</evidence>
<evidence type="ECO:0000313" key="9">
    <source>
        <dbReference type="Proteomes" id="UP000253850"/>
    </source>
</evidence>
<feature type="transmembrane region" description="Helical" evidence="6">
    <location>
        <begin position="272"/>
        <end position="292"/>
    </location>
</feature>
<feature type="domain" description="EamA" evidence="7">
    <location>
        <begin position="8"/>
        <end position="140"/>
    </location>
</feature>
<dbReference type="Pfam" id="PF00892">
    <property type="entry name" value="EamA"/>
    <property type="match status" value="2"/>
</dbReference>
<feature type="transmembrane region" description="Helical" evidence="6">
    <location>
        <begin position="71"/>
        <end position="92"/>
    </location>
</feature>
<evidence type="ECO:0000256" key="5">
    <source>
        <dbReference type="ARBA" id="ARBA00023136"/>
    </source>
</evidence>
<dbReference type="Gene3D" id="1.10.3730.20">
    <property type="match status" value="1"/>
</dbReference>
<gene>
    <name evidence="8" type="ORF">ABIV_0017</name>
</gene>
<evidence type="ECO:0000256" key="1">
    <source>
        <dbReference type="ARBA" id="ARBA00004651"/>
    </source>
</evidence>
<feature type="transmembrane region" description="Helical" evidence="6">
    <location>
        <begin position="124"/>
        <end position="141"/>
    </location>
</feature>
<accession>A0AB33GFD7</accession>
<dbReference type="EMBL" id="CP031217">
    <property type="protein sequence ID" value="AXH11059.1"/>
    <property type="molecule type" value="Genomic_DNA"/>
</dbReference>
<evidence type="ECO:0000256" key="3">
    <source>
        <dbReference type="ARBA" id="ARBA00022692"/>
    </source>
</evidence>
<evidence type="ECO:0000259" key="7">
    <source>
        <dbReference type="Pfam" id="PF00892"/>
    </source>
</evidence>
<reference evidence="8 9" key="1">
    <citation type="submission" date="2018-07" db="EMBL/GenBank/DDBJ databases">
        <title>Complete genome of the Arcobacter bivalviorum type strain LMG 26154.</title>
        <authorList>
            <person name="Miller W.G."/>
            <person name="Yee E."/>
            <person name="Bono J.L."/>
        </authorList>
    </citation>
    <scope>NUCLEOTIDE SEQUENCE [LARGE SCALE GENOMIC DNA]</scope>
    <source>
        <strain evidence="8 9">LMG 26154</strain>
    </source>
</reference>